<name>A0A0E9SRP6_ANGAN</name>
<proteinExistence type="predicted"/>
<reference evidence="1" key="1">
    <citation type="submission" date="2014-11" db="EMBL/GenBank/DDBJ databases">
        <authorList>
            <person name="Amaro Gonzalez C."/>
        </authorList>
    </citation>
    <scope>NUCLEOTIDE SEQUENCE</scope>
</reference>
<protein>
    <submittedName>
        <fullName evidence="1">Uncharacterized protein</fullName>
    </submittedName>
</protein>
<organism evidence="1">
    <name type="scientific">Anguilla anguilla</name>
    <name type="common">European freshwater eel</name>
    <name type="synonym">Muraena anguilla</name>
    <dbReference type="NCBI Taxonomy" id="7936"/>
    <lineage>
        <taxon>Eukaryota</taxon>
        <taxon>Metazoa</taxon>
        <taxon>Chordata</taxon>
        <taxon>Craniata</taxon>
        <taxon>Vertebrata</taxon>
        <taxon>Euteleostomi</taxon>
        <taxon>Actinopterygii</taxon>
        <taxon>Neopterygii</taxon>
        <taxon>Teleostei</taxon>
        <taxon>Anguilliformes</taxon>
        <taxon>Anguillidae</taxon>
        <taxon>Anguilla</taxon>
    </lineage>
</organism>
<reference evidence="1" key="2">
    <citation type="journal article" date="2015" name="Fish Shellfish Immunol.">
        <title>Early steps in the European eel (Anguilla anguilla)-Vibrio vulnificus interaction in the gills: Role of the RtxA13 toxin.</title>
        <authorList>
            <person name="Callol A."/>
            <person name="Pajuelo D."/>
            <person name="Ebbesson L."/>
            <person name="Teles M."/>
            <person name="MacKenzie S."/>
            <person name="Amaro C."/>
        </authorList>
    </citation>
    <scope>NUCLEOTIDE SEQUENCE</scope>
</reference>
<accession>A0A0E9SRP6</accession>
<sequence length="50" mass="5722">MNDIHLLLLYRYFSSCHEQLSIAASASSKIIFVSRDLHSDSLQNITLKLK</sequence>
<dbReference type="EMBL" id="GBXM01064665">
    <property type="protein sequence ID" value="JAH43912.1"/>
    <property type="molecule type" value="Transcribed_RNA"/>
</dbReference>
<evidence type="ECO:0000313" key="1">
    <source>
        <dbReference type="EMBL" id="JAH43912.1"/>
    </source>
</evidence>
<dbReference type="AlphaFoldDB" id="A0A0E9SRP6"/>